<sequence>MRQGSRHKLCATSINHATLCHGVTFGTQCAQILVDIPSLKPKVFRFSFITISTKTKAIVQQGNVFCWVIPESTAPSMKKFEQRPVGRRD</sequence>
<gene>
    <name evidence="1" type="ORF">PACLA_8A013761</name>
</gene>
<evidence type="ECO:0000313" key="1">
    <source>
        <dbReference type="EMBL" id="CAB4007630.1"/>
    </source>
</evidence>
<accession>A0A6S7HW90</accession>
<dbReference type="Proteomes" id="UP001152795">
    <property type="component" value="Unassembled WGS sequence"/>
</dbReference>
<comment type="caution">
    <text evidence="1">The sequence shown here is derived from an EMBL/GenBank/DDBJ whole genome shotgun (WGS) entry which is preliminary data.</text>
</comment>
<reference evidence="1" key="1">
    <citation type="submission" date="2020-04" db="EMBL/GenBank/DDBJ databases">
        <authorList>
            <person name="Alioto T."/>
            <person name="Alioto T."/>
            <person name="Gomez Garrido J."/>
        </authorList>
    </citation>
    <scope>NUCLEOTIDE SEQUENCE</scope>
    <source>
        <strain evidence="1">A484AB</strain>
    </source>
</reference>
<protein>
    <submittedName>
        <fullName evidence="1">Uncharacterized protein</fullName>
    </submittedName>
</protein>
<dbReference type="AlphaFoldDB" id="A0A6S7HW90"/>
<evidence type="ECO:0000313" key="2">
    <source>
        <dbReference type="Proteomes" id="UP001152795"/>
    </source>
</evidence>
<dbReference type="EMBL" id="CACRXK020005857">
    <property type="protein sequence ID" value="CAB4007630.1"/>
    <property type="molecule type" value="Genomic_DNA"/>
</dbReference>
<name>A0A6S7HW90_PARCT</name>
<keyword evidence="2" id="KW-1185">Reference proteome</keyword>
<organism evidence="1 2">
    <name type="scientific">Paramuricea clavata</name>
    <name type="common">Red gorgonian</name>
    <name type="synonym">Violescent sea-whip</name>
    <dbReference type="NCBI Taxonomy" id="317549"/>
    <lineage>
        <taxon>Eukaryota</taxon>
        <taxon>Metazoa</taxon>
        <taxon>Cnidaria</taxon>
        <taxon>Anthozoa</taxon>
        <taxon>Octocorallia</taxon>
        <taxon>Malacalcyonacea</taxon>
        <taxon>Plexauridae</taxon>
        <taxon>Paramuricea</taxon>
    </lineage>
</organism>
<proteinExistence type="predicted"/>